<keyword evidence="1" id="KW-0812">Transmembrane</keyword>
<proteinExistence type="predicted"/>
<sequence>MYLHILYHLFDAEFSDYLKLGWDHIIDIKAYDHLLFVMTLCALFTFNEWRKILVIITAFTIGHSLTLALSTLNYVLLPQNWVEVLIPMTIFLTAMTNIVRKKNVSAEKTFDKAVVVNYIIALSFGLIHGLGFANNFKFMMGEDSSIIKQLFAFNSGLELGQITIVMLFLVILYISTRVFNVLHREWTVFFSGAGAGLSFMMIVDILFK</sequence>
<feature type="transmembrane region" description="Helical" evidence="1">
    <location>
        <begin position="28"/>
        <end position="46"/>
    </location>
</feature>
<organism evidence="2 3">
    <name type="scientific">Sporocytophaga myxococcoides</name>
    <dbReference type="NCBI Taxonomy" id="153721"/>
    <lineage>
        <taxon>Bacteria</taxon>
        <taxon>Pseudomonadati</taxon>
        <taxon>Bacteroidota</taxon>
        <taxon>Cytophagia</taxon>
        <taxon>Cytophagales</taxon>
        <taxon>Cytophagaceae</taxon>
        <taxon>Sporocytophaga</taxon>
    </lineage>
</organism>
<name>A0A098LB53_9BACT</name>
<keyword evidence="3" id="KW-1185">Reference proteome</keyword>
<dbReference type="Pfam" id="PF13795">
    <property type="entry name" value="HupE_UreJ_2"/>
    <property type="match status" value="1"/>
</dbReference>
<keyword evidence="1" id="KW-1133">Transmembrane helix</keyword>
<dbReference type="STRING" id="153721.MYP_1404"/>
<dbReference type="RefSeq" id="WP_045460309.1">
    <property type="nucleotide sequence ID" value="NZ_BBLT01000002.1"/>
</dbReference>
<dbReference type="Proteomes" id="UP000030185">
    <property type="component" value="Unassembled WGS sequence"/>
</dbReference>
<feature type="transmembrane region" description="Helical" evidence="1">
    <location>
        <begin position="186"/>
        <end position="207"/>
    </location>
</feature>
<reference evidence="2 3" key="1">
    <citation type="submission" date="2014-09" db="EMBL/GenBank/DDBJ databases">
        <title>Sporocytophaga myxococcoides PG-01 genome sequencing.</title>
        <authorList>
            <person name="Liu L."/>
            <person name="Gao P.J."/>
            <person name="Chen G.J."/>
            <person name="Wang L.S."/>
        </authorList>
    </citation>
    <scope>NUCLEOTIDE SEQUENCE [LARGE SCALE GENOMIC DNA]</scope>
    <source>
        <strain evidence="2 3">PG-01</strain>
    </source>
</reference>
<dbReference type="EMBL" id="BBLT01000002">
    <property type="protein sequence ID" value="GAL84176.1"/>
    <property type="molecule type" value="Genomic_DNA"/>
</dbReference>
<dbReference type="OrthoDB" id="9808870at2"/>
<protein>
    <recommendedName>
        <fullName evidence="4">HupE / UreJ protein</fullName>
    </recommendedName>
</protein>
<feature type="transmembrane region" description="Helical" evidence="1">
    <location>
        <begin position="151"/>
        <end position="174"/>
    </location>
</feature>
<dbReference type="eggNOG" id="COG2370">
    <property type="taxonomic scope" value="Bacteria"/>
</dbReference>
<gene>
    <name evidence="2" type="ORF">MYP_1404</name>
</gene>
<dbReference type="InterPro" id="IPR032809">
    <property type="entry name" value="Put_HupE_UreJ"/>
</dbReference>
<evidence type="ECO:0000313" key="3">
    <source>
        <dbReference type="Proteomes" id="UP000030185"/>
    </source>
</evidence>
<keyword evidence="1" id="KW-0472">Membrane</keyword>
<accession>A0A098LB53</accession>
<feature type="transmembrane region" description="Helical" evidence="1">
    <location>
        <begin position="81"/>
        <end position="100"/>
    </location>
</feature>
<evidence type="ECO:0000313" key="2">
    <source>
        <dbReference type="EMBL" id="GAL84176.1"/>
    </source>
</evidence>
<feature type="transmembrane region" description="Helical" evidence="1">
    <location>
        <begin position="112"/>
        <end position="131"/>
    </location>
</feature>
<dbReference type="AlphaFoldDB" id="A0A098LB53"/>
<evidence type="ECO:0000256" key="1">
    <source>
        <dbReference type="SAM" id="Phobius"/>
    </source>
</evidence>
<evidence type="ECO:0008006" key="4">
    <source>
        <dbReference type="Google" id="ProtNLM"/>
    </source>
</evidence>
<feature type="transmembrane region" description="Helical" evidence="1">
    <location>
        <begin position="53"/>
        <end position="75"/>
    </location>
</feature>
<comment type="caution">
    <text evidence="2">The sequence shown here is derived from an EMBL/GenBank/DDBJ whole genome shotgun (WGS) entry which is preliminary data.</text>
</comment>